<evidence type="ECO:0000256" key="3">
    <source>
        <dbReference type="SAM" id="Phobius"/>
    </source>
</evidence>
<dbReference type="EMBL" id="JACJVR010000023">
    <property type="protein sequence ID" value="MBB6691178.1"/>
    <property type="molecule type" value="Genomic_DNA"/>
</dbReference>
<feature type="transmembrane region" description="Helical" evidence="3">
    <location>
        <begin position="89"/>
        <end position="108"/>
    </location>
</feature>
<dbReference type="Pfam" id="PF13490">
    <property type="entry name" value="zf-HC2"/>
    <property type="match status" value="1"/>
</dbReference>
<evidence type="ECO:0000313" key="5">
    <source>
        <dbReference type="EMBL" id="MBB6691178.1"/>
    </source>
</evidence>
<evidence type="ECO:0000256" key="1">
    <source>
        <dbReference type="ARBA" id="ARBA00024353"/>
    </source>
</evidence>
<accession>A0A841TVY4</accession>
<reference evidence="5 6" key="1">
    <citation type="submission" date="2020-08" db="EMBL/GenBank/DDBJ databases">
        <title>Cohnella phylogeny.</title>
        <authorList>
            <person name="Dunlap C."/>
        </authorList>
    </citation>
    <scope>NUCLEOTIDE SEQUENCE [LARGE SCALE GENOMIC DNA]</scope>
    <source>
        <strain evidence="5 6">DSM 25239</strain>
    </source>
</reference>
<evidence type="ECO:0000313" key="6">
    <source>
        <dbReference type="Proteomes" id="UP000553776"/>
    </source>
</evidence>
<keyword evidence="3" id="KW-0472">Membrane</keyword>
<proteinExistence type="inferred from homology"/>
<dbReference type="AlphaFoldDB" id="A0A841TVY4"/>
<dbReference type="Gene3D" id="1.10.10.1320">
    <property type="entry name" value="Anti-sigma factor, zinc-finger domain"/>
    <property type="match status" value="1"/>
</dbReference>
<dbReference type="RefSeq" id="WP_185135179.1">
    <property type="nucleotide sequence ID" value="NZ_BORM01000048.1"/>
</dbReference>
<dbReference type="InterPro" id="IPR041916">
    <property type="entry name" value="Anti_sigma_zinc_sf"/>
</dbReference>
<evidence type="ECO:0000256" key="2">
    <source>
        <dbReference type="ARBA" id="ARBA00024438"/>
    </source>
</evidence>
<dbReference type="Proteomes" id="UP000553776">
    <property type="component" value="Unassembled WGS sequence"/>
</dbReference>
<organism evidence="5 6">
    <name type="scientific">Cohnella xylanilytica</name>
    <dbReference type="NCBI Taxonomy" id="557555"/>
    <lineage>
        <taxon>Bacteria</taxon>
        <taxon>Bacillati</taxon>
        <taxon>Bacillota</taxon>
        <taxon>Bacilli</taxon>
        <taxon>Bacillales</taxon>
        <taxon>Paenibacillaceae</taxon>
        <taxon>Cohnella</taxon>
    </lineage>
</organism>
<evidence type="ECO:0000259" key="4">
    <source>
        <dbReference type="Pfam" id="PF13490"/>
    </source>
</evidence>
<keyword evidence="3" id="KW-0812">Transmembrane</keyword>
<gene>
    <name evidence="5" type="ORF">H7B90_07200</name>
</gene>
<keyword evidence="3" id="KW-1133">Transmembrane helix</keyword>
<feature type="domain" description="Putative zinc-finger" evidence="4">
    <location>
        <begin position="3"/>
        <end position="37"/>
    </location>
</feature>
<comment type="similarity">
    <text evidence="1">Belongs to the zinc-associated anti-sigma factor (ZAS) superfamily. Anti-sigma-W factor family.</text>
</comment>
<comment type="caution">
    <text evidence="5">The sequence shown here is derived from an EMBL/GenBank/DDBJ whole genome shotgun (WGS) entry which is preliminary data.</text>
</comment>
<keyword evidence="6" id="KW-1185">Reference proteome</keyword>
<protein>
    <recommendedName>
        <fullName evidence="2">Anti-sigma-W factor RsiW</fullName>
    </recommendedName>
</protein>
<sequence>MKCNAAIAYMHDYLDRELPPEQTKELQAHLADCPECRERLEALEKTDALIRSVPKPANAPDYMAYRIMKSLPKTRSPKTWTTWVRRHPAVSAAAMFLVVMVSSFVAMWNQSQQLTVRGADLEHVVIEGNKVIVPAGQKVAGDLTIENGVAEVLGDVQGNLTIIDGNVTLASTAHIAGKIKTIDRAVDWAWYKVTSWFDTIAYGS</sequence>
<dbReference type="InterPro" id="IPR027383">
    <property type="entry name" value="Znf_put"/>
</dbReference>
<name>A0A841TVY4_9BACL</name>